<evidence type="ECO:0000256" key="1">
    <source>
        <dbReference type="ARBA" id="ARBA00022737"/>
    </source>
</evidence>
<feature type="transmembrane region" description="Helical" evidence="2">
    <location>
        <begin position="1121"/>
        <end position="1145"/>
    </location>
</feature>
<dbReference type="InterPro" id="IPR024862">
    <property type="entry name" value="TRPV"/>
</dbReference>
<keyword evidence="2" id="KW-1133">Transmembrane helix</keyword>
<evidence type="ECO:0000256" key="2">
    <source>
        <dbReference type="SAM" id="Phobius"/>
    </source>
</evidence>
<sequence length="1324" mass="155683">MSKKSHSSFLNENNEVSSVTNSIENDSLFFGSCIAISPDSQRIITFSQETRELKLININDLSSSKRIFTLGSEFNGEHDKHLCWSLAISNYLDDDKIEYLIALSCFDARGFRHDKIHGDDKNDIDFGDKVNNKYGDDENDLESCNRDDENDLKYGNNCQTWVISAKERSEIHTLESIGGVIRFLDWDDNNDKTMKRKKRKQGFFLRPAKMIKQYELPQQLSIRLSRDHWHNSLELLHISIIKNHFMVQSFENRQQIIEMYSLITGDLEMLFKRHESSLAPNIIHGSPIFAISQNEKILAFCRGTTSITLYLMENGLEITTKQLEGQRGIYKIIAINFIDDDSKLLIVLEEKEYRQGEYFKHQTFVVWDLFTTFENSIRQIDYSETKKPLKTDVTHRLMNHPGNMFAVRDSGDIISVLDHKDVALIRSPSTKEMTKIDIITGDHVYNEMYSINGKRPDASKLVKNRTIIYNVEPWHPNDGYFRLSVYLDFTESTQLIISRNTIQVWKYRNNTTVEKRDRRRDRVLEYIWARKKVIDVQELRIGEREFVLKVLIPSTKRFTPPKSMTIHWPNNVNVLEGACRALYVLSVKKHIVTGHENVYQVKYLIECTERLVRKYIKKYGIFRLTSIRYPIMKYLIKSYQENLIKHILNVKINNKHSNIYIPRLYKWEAYEDNNRSTTEISKSDLHHAILCIQRGDPKVILKYLIDYYADNAKEYNNHGWMFTISEAIPLLYDSQLSEFVQYLFKKPCFGTTEAYTPPLNINPYDQKKGNNAAVIHSLAVKPCLAPKFHNTIWIFLENLFKRFEASHNDRKVYIVPLPDFTVYPKDPKVREDHSENYSKYSLFAFFRISFWPRRKVINNTKEMSPFLRVIHEEKGYEIFQTPTIMAVLDFKWSEARRYFIRHIFIYIFYAISYTVTIISYSFKGESSIVNLFKIDSNILLTICLLVYLYTGWYLIVTEIVLFKRKGWRRYMLCDLLSVLLPLASFLYEHQVIILSYSIFNSVLAFIVLVMWLQFVSPGRFIYIIMNILNTIWPFFAFMLIAVLAFGHAMFILLNYADNLQVPTYKISDTSNPDLYSNITIYQNIDKSSLFDNYYSNFFSSVEAVFFWINGRWDQLDQWDSYAVSVISILGSMTLVLIFQNMLIAFMNDTFDKANKHSRTAAHKYRAELVADYESLEKPFGSIRGNPRYIYYIPDPDVIDNWLTETKKDEKQKLRLMDNSAFSIKYRHKHEGSESTVNLDSIIPVTINKISVIDEEIFLLKVYNKSSNYPDPATDVDDRLLIQERFNNLEIRFNNLEIRFNNLETRLEQNFKTILKTLNKLNNDV</sequence>
<dbReference type="EMBL" id="CAJVPK010000134">
    <property type="protein sequence ID" value="CAG8456665.1"/>
    <property type="molecule type" value="Genomic_DNA"/>
</dbReference>
<organism evidence="3 4">
    <name type="scientific">Diversispora eburnea</name>
    <dbReference type="NCBI Taxonomy" id="1213867"/>
    <lineage>
        <taxon>Eukaryota</taxon>
        <taxon>Fungi</taxon>
        <taxon>Fungi incertae sedis</taxon>
        <taxon>Mucoromycota</taxon>
        <taxon>Glomeromycotina</taxon>
        <taxon>Glomeromycetes</taxon>
        <taxon>Diversisporales</taxon>
        <taxon>Diversisporaceae</taxon>
        <taxon>Diversispora</taxon>
    </lineage>
</organism>
<keyword evidence="2" id="KW-0812">Transmembrane</keyword>
<keyword evidence="1" id="KW-0677">Repeat</keyword>
<dbReference type="GO" id="GO:0005886">
    <property type="term" value="C:plasma membrane"/>
    <property type="evidence" value="ECO:0007669"/>
    <property type="project" value="TreeGrafter"/>
</dbReference>
<proteinExistence type="predicted"/>
<keyword evidence="4" id="KW-1185">Reference proteome</keyword>
<feature type="transmembrane region" description="Helical" evidence="2">
    <location>
        <begin position="934"/>
        <end position="955"/>
    </location>
</feature>
<keyword evidence="2" id="KW-0472">Membrane</keyword>
<accession>A0A9N8VP74</accession>
<dbReference type="Proteomes" id="UP000789706">
    <property type="component" value="Unassembled WGS sequence"/>
</dbReference>
<evidence type="ECO:0000313" key="3">
    <source>
        <dbReference type="EMBL" id="CAG8456665.1"/>
    </source>
</evidence>
<dbReference type="OrthoDB" id="2433234at2759"/>
<dbReference type="GO" id="GO:0098703">
    <property type="term" value="P:calcium ion import across plasma membrane"/>
    <property type="evidence" value="ECO:0007669"/>
    <property type="project" value="TreeGrafter"/>
</dbReference>
<feature type="transmembrane region" description="Helical" evidence="2">
    <location>
        <begin position="993"/>
        <end position="1015"/>
    </location>
</feature>
<name>A0A9N8VP74_9GLOM</name>
<reference evidence="3" key="1">
    <citation type="submission" date="2021-06" db="EMBL/GenBank/DDBJ databases">
        <authorList>
            <person name="Kallberg Y."/>
            <person name="Tangrot J."/>
            <person name="Rosling A."/>
        </authorList>
    </citation>
    <scope>NUCLEOTIDE SEQUENCE</scope>
    <source>
        <strain evidence="3">AZ414A</strain>
    </source>
</reference>
<gene>
    <name evidence="3" type="ORF">DEBURN_LOCUS2452</name>
</gene>
<dbReference type="GO" id="GO:0005216">
    <property type="term" value="F:monoatomic ion channel activity"/>
    <property type="evidence" value="ECO:0007669"/>
    <property type="project" value="InterPro"/>
</dbReference>
<dbReference type="PANTHER" id="PTHR10582">
    <property type="entry name" value="TRANSIENT RECEPTOR POTENTIAL ION CHANNEL PROTEIN"/>
    <property type="match status" value="1"/>
</dbReference>
<dbReference type="PANTHER" id="PTHR10582:SF2">
    <property type="entry name" value="INACTIVE"/>
    <property type="match status" value="1"/>
</dbReference>
<comment type="caution">
    <text evidence="3">The sequence shown here is derived from an EMBL/GenBank/DDBJ whole genome shotgun (WGS) entry which is preliminary data.</text>
</comment>
<dbReference type="SUPFAM" id="SSF82171">
    <property type="entry name" value="DPP6 N-terminal domain-like"/>
    <property type="match status" value="1"/>
</dbReference>
<evidence type="ECO:0000313" key="4">
    <source>
        <dbReference type="Proteomes" id="UP000789706"/>
    </source>
</evidence>
<feature type="transmembrane region" description="Helical" evidence="2">
    <location>
        <begin position="1027"/>
        <end position="1053"/>
    </location>
</feature>
<feature type="transmembrane region" description="Helical" evidence="2">
    <location>
        <begin position="903"/>
        <end position="922"/>
    </location>
</feature>
<feature type="transmembrane region" description="Helical" evidence="2">
    <location>
        <begin position="967"/>
        <end position="987"/>
    </location>
</feature>
<protein>
    <submittedName>
        <fullName evidence="3">7995_t:CDS:1</fullName>
    </submittedName>
</protein>